<evidence type="ECO:0000313" key="2">
    <source>
        <dbReference type="EMBL" id="MDT0467082.1"/>
    </source>
</evidence>
<dbReference type="Pfam" id="PF19746">
    <property type="entry name" value="DUF6233"/>
    <property type="match status" value="1"/>
</dbReference>
<gene>
    <name evidence="2" type="ORF">RM764_29455</name>
</gene>
<dbReference type="RefSeq" id="WP_311698544.1">
    <property type="nucleotide sequence ID" value="NZ_JAVREY010000047.1"/>
</dbReference>
<feature type="compositionally biased region" description="Polar residues" evidence="1">
    <location>
        <begin position="94"/>
        <end position="104"/>
    </location>
</feature>
<protein>
    <submittedName>
        <fullName evidence="2">DUF6233 domain-containing protein</fullName>
    </submittedName>
</protein>
<evidence type="ECO:0000256" key="1">
    <source>
        <dbReference type="SAM" id="MobiDB-lite"/>
    </source>
</evidence>
<sequence length="120" mass="13037">MPSDPARLRAILAHLDQQVTDNETVGIYLRIQRDTIHKALTRTENPPAKHHSRLPKGGANLPALAPPTAQTGYVVQHRRGPQGPGPAVIHVDECTTSEGTTRPISSHDARVARPPRGRGR</sequence>
<evidence type="ECO:0000313" key="3">
    <source>
        <dbReference type="Proteomes" id="UP001183809"/>
    </source>
</evidence>
<proteinExistence type="predicted"/>
<dbReference type="Proteomes" id="UP001183809">
    <property type="component" value="Unassembled WGS sequence"/>
</dbReference>
<name>A0ABU2U209_9ACTN</name>
<keyword evidence="3" id="KW-1185">Reference proteome</keyword>
<organism evidence="2 3">
    <name type="scientific">Streptomyces gibsoniae</name>
    <dbReference type="NCBI Taxonomy" id="3075529"/>
    <lineage>
        <taxon>Bacteria</taxon>
        <taxon>Bacillati</taxon>
        <taxon>Actinomycetota</taxon>
        <taxon>Actinomycetes</taxon>
        <taxon>Kitasatosporales</taxon>
        <taxon>Streptomycetaceae</taxon>
        <taxon>Streptomyces</taxon>
    </lineage>
</organism>
<dbReference type="InterPro" id="IPR046200">
    <property type="entry name" value="DUF6233"/>
</dbReference>
<reference evidence="3" key="1">
    <citation type="submission" date="2023-07" db="EMBL/GenBank/DDBJ databases">
        <title>30 novel species of actinomycetes from the DSMZ collection.</title>
        <authorList>
            <person name="Nouioui I."/>
        </authorList>
    </citation>
    <scope>NUCLEOTIDE SEQUENCE [LARGE SCALE GENOMIC DNA]</scope>
    <source>
        <strain evidence="3">DSM 41699</strain>
    </source>
</reference>
<accession>A0ABU2U209</accession>
<dbReference type="EMBL" id="JAVREY010000047">
    <property type="protein sequence ID" value="MDT0467082.1"/>
    <property type="molecule type" value="Genomic_DNA"/>
</dbReference>
<feature type="region of interest" description="Disordered" evidence="1">
    <location>
        <begin position="42"/>
        <end position="120"/>
    </location>
</feature>
<comment type="caution">
    <text evidence="2">The sequence shown here is derived from an EMBL/GenBank/DDBJ whole genome shotgun (WGS) entry which is preliminary data.</text>
</comment>